<dbReference type="PATRIC" id="fig|572264.18.peg.4722"/>
<evidence type="ECO:0000256" key="1">
    <source>
        <dbReference type="SAM" id="Phobius"/>
    </source>
</evidence>
<dbReference type="Proteomes" id="UP000002210">
    <property type="component" value="Chromosome"/>
</dbReference>
<evidence type="ECO:0000313" key="3">
    <source>
        <dbReference type="Proteomes" id="UP000002210"/>
    </source>
</evidence>
<keyword evidence="1" id="KW-0472">Membrane</keyword>
<proteinExistence type="predicted"/>
<accession>A0A158RK29</accession>
<dbReference type="RefSeq" id="WP_000264476.1">
    <property type="nucleotide sequence ID" value="NC_012472.1"/>
</dbReference>
<dbReference type="AlphaFoldDB" id="A0A158RK29"/>
<feature type="transmembrane region" description="Helical" evidence="1">
    <location>
        <begin position="9"/>
        <end position="28"/>
    </location>
</feature>
<feature type="transmembrane region" description="Helical" evidence="1">
    <location>
        <begin position="103"/>
        <end position="126"/>
    </location>
</feature>
<feature type="transmembrane region" description="Helical" evidence="1">
    <location>
        <begin position="132"/>
        <end position="153"/>
    </location>
</feature>
<reference evidence="2 3" key="1">
    <citation type="submission" date="2009-02" db="EMBL/GenBank/DDBJ databases">
        <title>Genome sequence of Bacillus cereus 03BB102.</title>
        <authorList>
            <person name="Dodson R.J."/>
            <person name="Jackson P."/>
            <person name="Munk A.C."/>
            <person name="Brettin T."/>
            <person name="Bruce D."/>
            <person name="Detter C."/>
            <person name="Tapia R."/>
            <person name="Han C."/>
            <person name="Sutton G."/>
            <person name="Sims D."/>
        </authorList>
    </citation>
    <scope>NUCLEOTIDE SEQUENCE [LARGE SCALE GENOMIC DNA]</scope>
    <source>
        <strain evidence="2 3">03BB102</strain>
    </source>
</reference>
<organism evidence="2 3">
    <name type="scientific">Bacillus cereus (strain 03BB102)</name>
    <dbReference type="NCBI Taxonomy" id="572264"/>
    <lineage>
        <taxon>Bacteria</taxon>
        <taxon>Bacillati</taxon>
        <taxon>Bacillota</taxon>
        <taxon>Bacilli</taxon>
        <taxon>Bacillales</taxon>
        <taxon>Bacillaceae</taxon>
        <taxon>Bacillus</taxon>
        <taxon>Bacillus cereus group</taxon>
    </lineage>
</organism>
<name>A0A158RK29_BACC3</name>
<sequence length="204" mass="24216">MWGKIEQAVIWIISYIPVLLVALYRHVFEKRVSEVEHLSFCGYQISDYLFHIIVVILIMCLSICLYLWAPKKMFKNLEEELKLKKKGQDVIVTRFERPSLNDYTFFLLTLILPLITVDFSSIVSFLVCFSVIIFIIVLLIQIDYIIACPLFFVSSYKVWKVALLEKGEKDKEYIMECYVITKENDFFDKEHRVVKLIRNVYFLL</sequence>
<protein>
    <submittedName>
        <fullName evidence="2">Uncharacterized protein</fullName>
    </submittedName>
</protein>
<feature type="transmembrane region" description="Helical" evidence="1">
    <location>
        <begin position="48"/>
        <end position="69"/>
    </location>
</feature>
<dbReference type="KEGG" id="bcx:BCA_4772"/>
<dbReference type="EMBL" id="CP001407">
    <property type="protein sequence ID" value="ACO27417.1"/>
    <property type="molecule type" value="Genomic_DNA"/>
</dbReference>
<evidence type="ECO:0000313" key="2">
    <source>
        <dbReference type="EMBL" id="ACO27417.1"/>
    </source>
</evidence>
<keyword evidence="1" id="KW-0812">Transmembrane</keyword>
<gene>
    <name evidence="2" type="ordered locus">BCA_4772</name>
</gene>
<keyword evidence="1" id="KW-1133">Transmembrane helix</keyword>